<dbReference type="GO" id="GO:0030600">
    <property type="term" value="F:feruloyl esterase activity"/>
    <property type="evidence" value="ECO:0007669"/>
    <property type="project" value="InterPro"/>
</dbReference>
<name>A0A376AGQ9_9HYPH</name>
<evidence type="ECO:0000313" key="9">
    <source>
        <dbReference type="EMBL" id="SSC66870.1"/>
    </source>
</evidence>
<reference evidence="10" key="1">
    <citation type="submission" date="2018-07" db="EMBL/GenBank/DDBJ databases">
        <authorList>
            <person name="Peiro R."/>
            <person name="Begona"/>
            <person name="Cbmso G."/>
            <person name="Lopez M."/>
            <person name="Gonzalez S."/>
        </authorList>
    </citation>
    <scope>NUCLEOTIDE SEQUENCE [LARGE SCALE GENOMIC DNA]</scope>
</reference>
<evidence type="ECO:0008006" key="11">
    <source>
        <dbReference type="Google" id="ProtNLM"/>
    </source>
</evidence>
<evidence type="ECO:0000256" key="1">
    <source>
        <dbReference type="ARBA" id="ARBA00004613"/>
    </source>
</evidence>
<evidence type="ECO:0000256" key="4">
    <source>
        <dbReference type="ARBA" id="ARBA00022729"/>
    </source>
</evidence>
<dbReference type="STRING" id="1336235.GCA_000518785_02116"/>
<dbReference type="AlphaFoldDB" id="A0A376AGQ9"/>
<gene>
    <name evidence="9" type="ORF">RHIZ70_2578</name>
</gene>
<dbReference type="Gene3D" id="3.40.50.1820">
    <property type="entry name" value="alpha/beta hydrolase"/>
    <property type="match status" value="1"/>
</dbReference>
<evidence type="ECO:0000256" key="5">
    <source>
        <dbReference type="ARBA" id="ARBA00022801"/>
    </source>
</evidence>
<evidence type="ECO:0000313" key="10">
    <source>
        <dbReference type="Proteomes" id="UP000254764"/>
    </source>
</evidence>
<keyword evidence="3" id="KW-0858">Xylan degradation</keyword>
<evidence type="ECO:0000256" key="6">
    <source>
        <dbReference type="ARBA" id="ARBA00023277"/>
    </source>
</evidence>
<evidence type="ECO:0000256" key="3">
    <source>
        <dbReference type="ARBA" id="ARBA00022651"/>
    </source>
</evidence>
<dbReference type="SUPFAM" id="SSF53474">
    <property type="entry name" value="alpha/beta-Hydrolases"/>
    <property type="match status" value="1"/>
</dbReference>
<keyword evidence="5" id="KW-0378">Hydrolase</keyword>
<keyword evidence="10" id="KW-1185">Reference proteome</keyword>
<protein>
    <recommendedName>
        <fullName evidence="11">Polyhydroxybutyrate depolymerase</fullName>
    </recommendedName>
</protein>
<sequence>MDTHLLTEGIAMTTSTVPNRLRGGKTVGLLATAIFSFLGLAEGASASGCGEALPAGRHDLSIQSDGIERSAVYFIPSAYDGKRKLPLVFDFHGSNSHPDGQMNRSRWDEVAEREGFIVMALQGSLDGSVPGTHAWNVPGVNPLPGVSRGNGLDEGQFIADAVETAKKSFCVDPARIYASGYSGGGRMLSQYVCDGHGDFAAAGFVMGLRAGYPEQEDGVWRPLKTSCQPAKPISIIAFSGLKDHVNPFAGGGKPYWQYGGEVAVKRWAELNGCDDRALTDKGEAVTVTTYPGCRAGASVMSYVIADATHDWPGRNIRFRLASTGEDAIREVDATGRMWDFFRSAGGELMAASSAKATCTDTTTTATNNKGGQGTACRQPVKPDLSAPGASEGL</sequence>
<dbReference type="EMBL" id="UEYP01000003">
    <property type="protein sequence ID" value="SSC66870.1"/>
    <property type="molecule type" value="Genomic_DNA"/>
</dbReference>
<feature type="region of interest" description="Disordered" evidence="8">
    <location>
        <begin position="365"/>
        <end position="393"/>
    </location>
</feature>
<evidence type="ECO:0000256" key="8">
    <source>
        <dbReference type="SAM" id="MobiDB-lite"/>
    </source>
</evidence>
<comment type="subcellular location">
    <subcellularLocation>
        <location evidence="1">Secreted</location>
    </subcellularLocation>
</comment>
<keyword evidence="6" id="KW-0119">Carbohydrate metabolism</keyword>
<keyword evidence="2" id="KW-0964">Secreted</keyword>
<proteinExistence type="predicted"/>
<dbReference type="InterPro" id="IPR043595">
    <property type="entry name" value="FaeB/C/D"/>
</dbReference>
<organism evidence="9 10">
    <name type="scientific">Ciceribacter selenitireducens ATCC BAA-1503</name>
    <dbReference type="NCBI Taxonomy" id="1336235"/>
    <lineage>
        <taxon>Bacteria</taxon>
        <taxon>Pseudomonadati</taxon>
        <taxon>Pseudomonadota</taxon>
        <taxon>Alphaproteobacteria</taxon>
        <taxon>Hyphomicrobiales</taxon>
        <taxon>Rhizobiaceae</taxon>
        <taxon>Ciceribacter</taxon>
    </lineage>
</organism>
<evidence type="ECO:0000256" key="7">
    <source>
        <dbReference type="ARBA" id="ARBA00023326"/>
    </source>
</evidence>
<dbReference type="PANTHER" id="PTHR38050:SF2">
    <property type="entry name" value="FERULOYL ESTERASE C-RELATED"/>
    <property type="match status" value="1"/>
</dbReference>
<dbReference type="Proteomes" id="UP000254764">
    <property type="component" value="Unassembled WGS sequence"/>
</dbReference>
<dbReference type="GO" id="GO:0045493">
    <property type="term" value="P:xylan catabolic process"/>
    <property type="evidence" value="ECO:0007669"/>
    <property type="project" value="UniProtKB-KW"/>
</dbReference>
<keyword evidence="7" id="KW-0624">Polysaccharide degradation</keyword>
<accession>A0A376AGQ9</accession>
<dbReference type="InterPro" id="IPR029058">
    <property type="entry name" value="AB_hydrolase_fold"/>
</dbReference>
<keyword evidence="4" id="KW-0732">Signal</keyword>
<dbReference type="PANTHER" id="PTHR38050">
    <property type="match status" value="1"/>
</dbReference>
<evidence type="ECO:0000256" key="2">
    <source>
        <dbReference type="ARBA" id="ARBA00022525"/>
    </source>
</evidence>
<dbReference type="GO" id="GO:0005576">
    <property type="term" value="C:extracellular region"/>
    <property type="evidence" value="ECO:0007669"/>
    <property type="project" value="UniProtKB-SubCell"/>
</dbReference>